<dbReference type="EMBL" id="KI894029">
    <property type="protein sequence ID" value="OBR86783.1"/>
    <property type="molecule type" value="Genomic_DNA"/>
</dbReference>
<dbReference type="GO" id="GO:0008270">
    <property type="term" value="F:zinc ion binding"/>
    <property type="evidence" value="ECO:0007669"/>
    <property type="project" value="UniProtKB-KW"/>
</dbReference>
<evidence type="ECO:0000259" key="11">
    <source>
        <dbReference type="PROSITE" id="PS50235"/>
    </source>
</evidence>
<evidence type="ECO:0000256" key="2">
    <source>
        <dbReference type="ARBA" id="ARBA00022664"/>
    </source>
</evidence>
<dbReference type="SUPFAM" id="SSF54001">
    <property type="entry name" value="Cysteine proteinases"/>
    <property type="match status" value="1"/>
</dbReference>
<dbReference type="VEuPathDB" id="FungiDB:I303_02798"/>
<feature type="domain" description="UBP-type" evidence="12">
    <location>
        <begin position="96"/>
        <end position="193"/>
    </location>
</feature>
<proteinExistence type="predicted"/>
<feature type="compositionally biased region" description="Low complexity" evidence="10">
    <location>
        <begin position="46"/>
        <end position="65"/>
    </location>
</feature>
<dbReference type="GO" id="GO:0005681">
    <property type="term" value="C:spliceosomal complex"/>
    <property type="evidence" value="ECO:0007669"/>
    <property type="project" value="UniProtKB-KW"/>
</dbReference>
<dbReference type="GO" id="GO:0016579">
    <property type="term" value="P:protein deubiquitination"/>
    <property type="evidence" value="ECO:0007669"/>
    <property type="project" value="InterPro"/>
</dbReference>
<dbReference type="PROSITE" id="PS50271">
    <property type="entry name" value="ZF_UBP"/>
    <property type="match status" value="1"/>
</dbReference>
<organism evidence="13">
    <name type="scientific">Kwoniella dejecticola CBS 10117</name>
    <dbReference type="NCBI Taxonomy" id="1296121"/>
    <lineage>
        <taxon>Eukaryota</taxon>
        <taxon>Fungi</taxon>
        <taxon>Dikarya</taxon>
        <taxon>Basidiomycota</taxon>
        <taxon>Agaricomycotina</taxon>
        <taxon>Tremellomycetes</taxon>
        <taxon>Tremellales</taxon>
        <taxon>Cryptococcaceae</taxon>
        <taxon>Kwoniella</taxon>
    </lineage>
</organism>
<dbReference type="CDD" id="cd02669">
    <property type="entry name" value="Peptidase_C19M"/>
    <property type="match status" value="1"/>
</dbReference>
<evidence type="ECO:0000256" key="7">
    <source>
        <dbReference type="ARBA" id="ARBA00023187"/>
    </source>
</evidence>
<dbReference type="STRING" id="1296121.A0A1A6A9P9"/>
<dbReference type="Pfam" id="PF00443">
    <property type="entry name" value="UCH"/>
    <property type="match status" value="1"/>
</dbReference>
<feature type="region of interest" description="Disordered" evidence="10">
    <location>
        <begin position="1"/>
        <end position="94"/>
    </location>
</feature>
<evidence type="ECO:0000313" key="13">
    <source>
        <dbReference type="EMBL" id="OBR86783.1"/>
    </source>
</evidence>
<comment type="subcellular location">
    <subcellularLocation>
        <location evidence="1">Nucleus</location>
    </subcellularLocation>
</comment>
<dbReference type="OrthoDB" id="10263353at2759"/>
<dbReference type="InterPro" id="IPR028889">
    <property type="entry name" value="USP"/>
</dbReference>
<evidence type="ECO:0000256" key="6">
    <source>
        <dbReference type="ARBA" id="ARBA00022833"/>
    </source>
</evidence>
<dbReference type="Proteomes" id="UP000078595">
    <property type="component" value="Chromosome 3"/>
</dbReference>
<protein>
    <submittedName>
        <fullName evidence="13">U4/U6.U5 tri-snRNP-associated protein 2</fullName>
    </submittedName>
</protein>
<dbReference type="EMBL" id="CP144532">
    <property type="protein sequence ID" value="WWC60217.1"/>
    <property type="molecule type" value="Genomic_DNA"/>
</dbReference>
<feature type="compositionally biased region" description="Polar residues" evidence="10">
    <location>
        <begin position="27"/>
        <end position="45"/>
    </location>
</feature>
<feature type="region of interest" description="Disordered" evidence="10">
    <location>
        <begin position="490"/>
        <end position="514"/>
    </location>
</feature>
<feature type="domain" description="USP" evidence="11">
    <location>
        <begin position="218"/>
        <end position="579"/>
    </location>
</feature>
<dbReference type="KEGG" id="kdj:28966497"/>
<evidence type="ECO:0000313" key="15">
    <source>
        <dbReference type="Proteomes" id="UP000078595"/>
    </source>
</evidence>
<dbReference type="InterPro" id="IPR033809">
    <property type="entry name" value="USP39"/>
</dbReference>
<sequence length="584" mass="65769">MASPPTSPPAAKRQRLENSLEGVIAPSSPSISNKDQNQVNGHANGTSSSAPVASSAPSLPVASTSNANANAREDSDDGEDEEEQGIIKGEAEDEGHRDMYLDTISRQNLDFDFERLCSKSLSNINVYACLVCGKYFQGRGRGSWAYRHAVGDNHRVWLNLSTEKFYVLPEGYLVSDPSLNDIIHVLNPRYTNKDIQKLSSGSQIAYTLNNQSYRPGYIGINNIKSNDYLNVIIQLLLHIPPIRNFFLDPSTPELRLENKPTELVRRLSTLTKRLWNNHLFKSQISPHEFLQEVNKRSNGKFKTTEPGDPVEFLSWLINTLHRDLGGNKKSNSSIIYKSFQGKVQIQTQQVIIHKEYSRPVFDIGRDIQTISSPFLFLALDLPATPLFTDVNEKKIIPQVPLSTILAKFDGKTTQEFGPTLKRHHLTKLPPYLILHIKRFTKNNFVSERNPTIVNFPLRGVDVTDYVDPKPTDPMHTQYDLLSNVTLDTTKASTETSGTGPGITSKKKKAGDASDENSLTWKIHVRAGNKHSTSLMVDEEGKERQEQGEKWYEMQDLRVENVTPEIVFLGETVIQVWERRDLSDN</sequence>
<dbReference type="RefSeq" id="XP_018264625.1">
    <property type="nucleotide sequence ID" value="XM_018406131.1"/>
</dbReference>
<feature type="compositionally biased region" description="Acidic residues" evidence="10">
    <location>
        <begin position="74"/>
        <end position="84"/>
    </location>
</feature>
<keyword evidence="8" id="KW-0539">Nucleus</keyword>
<evidence type="ECO:0000256" key="1">
    <source>
        <dbReference type="ARBA" id="ARBA00004123"/>
    </source>
</evidence>
<dbReference type="GO" id="GO:0000245">
    <property type="term" value="P:spliceosomal complex assembly"/>
    <property type="evidence" value="ECO:0007669"/>
    <property type="project" value="InterPro"/>
</dbReference>
<reference evidence="14" key="2">
    <citation type="submission" date="2013-07" db="EMBL/GenBank/DDBJ databases">
        <authorList>
            <consortium name="The Broad Institute Genome Sequencing Platform"/>
            <person name="Cuomo C."/>
            <person name="Litvintseva A."/>
            <person name="Chen Y."/>
            <person name="Heitman J."/>
            <person name="Sun S."/>
            <person name="Springer D."/>
            <person name="Dromer F."/>
            <person name="Young S.K."/>
            <person name="Zeng Q."/>
            <person name="Gargeya S."/>
            <person name="Fitzgerald M."/>
            <person name="Abouelleil A."/>
            <person name="Alvarado L."/>
            <person name="Berlin A.M."/>
            <person name="Chapman S.B."/>
            <person name="Dewar J."/>
            <person name="Goldberg J."/>
            <person name="Griggs A."/>
            <person name="Gujja S."/>
            <person name="Hansen M."/>
            <person name="Howarth C."/>
            <person name="Imamovic A."/>
            <person name="Larimer J."/>
            <person name="McCowan C."/>
            <person name="Murphy C."/>
            <person name="Pearson M."/>
            <person name="Priest M."/>
            <person name="Roberts A."/>
            <person name="Saif S."/>
            <person name="Shea T."/>
            <person name="Sykes S."/>
            <person name="Wortman J."/>
            <person name="Nusbaum C."/>
            <person name="Birren B."/>
        </authorList>
    </citation>
    <scope>NUCLEOTIDE SEQUENCE</scope>
    <source>
        <strain evidence="14">CBS 10117</strain>
    </source>
</reference>
<dbReference type="InterPro" id="IPR013083">
    <property type="entry name" value="Znf_RING/FYVE/PHD"/>
</dbReference>
<dbReference type="SMART" id="SM00290">
    <property type="entry name" value="ZnF_UBP"/>
    <property type="match status" value="1"/>
</dbReference>
<dbReference type="Gene3D" id="3.30.40.10">
    <property type="entry name" value="Zinc/RING finger domain, C3HC4 (zinc finger)"/>
    <property type="match status" value="1"/>
</dbReference>
<gene>
    <name evidence="13" type="ORF">I303_02798</name>
    <name evidence="14" type="ORF">I303_102783</name>
</gene>
<dbReference type="PROSITE" id="PS50235">
    <property type="entry name" value="USP_3"/>
    <property type="match status" value="1"/>
</dbReference>
<keyword evidence="4" id="KW-0747">Spliceosome</keyword>
<keyword evidence="6" id="KW-0862">Zinc</keyword>
<evidence type="ECO:0000256" key="5">
    <source>
        <dbReference type="ARBA" id="ARBA00022771"/>
    </source>
</evidence>
<dbReference type="SUPFAM" id="SSF57850">
    <property type="entry name" value="RING/U-box"/>
    <property type="match status" value="1"/>
</dbReference>
<evidence type="ECO:0000256" key="9">
    <source>
        <dbReference type="PROSITE-ProRule" id="PRU00502"/>
    </source>
</evidence>
<evidence type="ECO:0000256" key="8">
    <source>
        <dbReference type="ARBA" id="ARBA00023242"/>
    </source>
</evidence>
<evidence type="ECO:0000256" key="4">
    <source>
        <dbReference type="ARBA" id="ARBA00022728"/>
    </source>
</evidence>
<dbReference type="GO" id="GO:0004843">
    <property type="term" value="F:cysteine-type deubiquitinase activity"/>
    <property type="evidence" value="ECO:0007669"/>
    <property type="project" value="InterPro"/>
</dbReference>
<keyword evidence="7" id="KW-0508">mRNA splicing</keyword>
<evidence type="ECO:0000313" key="14">
    <source>
        <dbReference type="EMBL" id="WWC60217.1"/>
    </source>
</evidence>
<dbReference type="InterPro" id="IPR038765">
    <property type="entry name" value="Papain-like_cys_pep_sf"/>
</dbReference>
<evidence type="ECO:0000256" key="10">
    <source>
        <dbReference type="SAM" id="MobiDB-lite"/>
    </source>
</evidence>
<dbReference type="PANTHER" id="PTHR21646:SF16">
    <property type="entry name" value="U4_U6.U5 TRI-SNRNP-ASSOCIATED PROTEIN 2"/>
    <property type="match status" value="1"/>
</dbReference>
<evidence type="ECO:0000256" key="3">
    <source>
        <dbReference type="ARBA" id="ARBA00022723"/>
    </source>
</evidence>
<dbReference type="InterPro" id="IPR001394">
    <property type="entry name" value="Peptidase_C19_UCH"/>
</dbReference>
<keyword evidence="3" id="KW-0479">Metal-binding</keyword>
<evidence type="ECO:0000259" key="12">
    <source>
        <dbReference type="PROSITE" id="PS50271"/>
    </source>
</evidence>
<name>A0A1A6A9P9_9TREE</name>
<keyword evidence="5 9" id="KW-0863">Zinc-finger</keyword>
<keyword evidence="2" id="KW-0507">mRNA processing</keyword>
<dbReference type="Gene3D" id="3.90.70.10">
    <property type="entry name" value="Cysteine proteinases"/>
    <property type="match status" value="1"/>
</dbReference>
<reference evidence="14" key="3">
    <citation type="submission" date="2024-02" db="EMBL/GenBank/DDBJ databases">
        <title>Comparative genomics of Cryptococcus and Kwoniella reveals pathogenesis evolution and contrasting modes of karyotype evolution via chromosome fusion or intercentromeric recombination.</title>
        <authorList>
            <person name="Coelho M.A."/>
            <person name="David-Palma M."/>
            <person name="Shea T."/>
            <person name="Bowers K."/>
            <person name="McGinley-Smith S."/>
            <person name="Mohammad A.W."/>
            <person name="Gnirke A."/>
            <person name="Yurkov A.M."/>
            <person name="Nowrousian M."/>
            <person name="Sun S."/>
            <person name="Cuomo C.A."/>
            <person name="Heitman J."/>
        </authorList>
    </citation>
    <scope>NUCLEOTIDE SEQUENCE</scope>
    <source>
        <strain evidence="14">CBS 10117</strain>
    </source>
</reference>
<keyword evidence="15" id="KW-1185">Reference proteome</keyword>
<dbReference type="AlphaFoldDB" id="A0A1A6A9P9"/>
<dbReference type="GeneID" id="28966497"/>
<dbReference type="InterPro" id="IPR001607">
    <property type="entry name" value="Znf_UBP"/>
</dbReference>
<dbReference type="InterPro" id="IPR050185">
    <property type="entry name" value="Ub_carboxyl-term_hydrolase"/>
</dbReference>
<accession>A0A1A6A9P9</accession>
<dbReference type="PANTHER" id="PTHR21646">
    <property type="entry name" value="UBIQUITIN CARBOXYL-TERMINAL HYDROLASE"/>
    <property type="match status" value="1"/>
</dbReference>
<dbReference type="Pfam" id="PF02148">
    <property type="entry name" value="zf-UBP"/>
    <property type="match status" value="1"/>
</dbReference>
<reference evidence="13" key="1">
    <citation type="submission" date="2013-07" db="EMBL/GenBank/DDBJ databases">
        <title>The Genome Sequence of Cryptococcus dejecticola CBS10117.</title>
        <authorList>
            <consortium name="The Broad Institute Genome Sequencing Platform"/>
            <person name="Cuomo C."/>
            <person name="Litvintseva A."/>
            <person name="Chen Y."/>
            <person name="Heitman J."/>
            <person name="Sun S."/>
            <person name="Springer D."/>
            <person name="Dromer F."/>
            <person name="Young S.K."/>
            <person name="Zeng Q."/>
            <person name="Gargeya S."/>
            <person name="Fitzgerald M."/>
            <person name="Abouelleil A."/>
            <person name="Alvarado L."/>
            <person name="Berlin A.M."/>
            <person name="Chapman S.B."/>
            <person name="Dewar J."/>
            <person name="Goldberg J."/>
            <person name="Griggs A."/>
            <person name="Gujja S."/>
            <person name="Hansen M."/>
            <person name="Howarth C."/>
            <person name="Imamovic A."/>
            <person name="Larimer J."/>
            <person name="McCowan C."/>
            <person name="Murphy C."/>
            <person name="Pearson M."/>
            <person name="Priest M."/>
            <person name="Roberts A."/>
            <person name="Saif S."/>
            <person name="Shea T."/>
            <person name="Sykes S."/>
            <person name="Wortman J."/>
            <person name="Nusbaum C."/>
            <person name="Birren B."/>
        </authorList>
    </citation>
    <scope>NUCLEOTIDE SEQUENCE [LARGE SCALE GENOMIC DNA]</scope>
    <source>
        <strain evidence="13">CBS 10117</strain>
    </source>
</reference>